<evidence type="ECO:0000313" key="2">
    <source>
        <dbReference type="Proteomes" id="UP001246858"/>
    </source>
</evidence>
<dbReference type="EMBL" id="JAVDTF010000001">
    <property type="protein sequence ID" value="MDR6781950.1"/>
    <property type="molecule type" value="Genomic_DNA"/>
</dbReference>
<proteinExistence type="predicted"/>
<gene>
    <name evidence="1" type="ORF">J2X78_000502</name>
</gene>
<accession>A0ACC6KS14</accession>
<dbReference type="Proteomes" id="UP001246858">
    <property type="component" value="Unassembled WGS sequence"/>
</dbReference>
<name>A0ACC6KS14_9SPHI</name>
<comment type="caution">
    <text evidence="1">The sequence shown here is derived from an EMBL/GenBank/DDBJ whole genome shotgun (WGS) entry which is preliminary data.</text>
</comment>
<protein>
    <submittedName>
        <fullName evidence="1">Uncharacterized protein</fullName>
    </submittedName>
</protein>
<sequence>MTAEQVEDLANRLHGIQLPEAPFELYPGTIIVDIEKFLATQLTTLRHSPEAKTSQPCAWRLERFLELVEPMQ</sequence>
<evidence type="ECO:0000313" key="1">
    <source>
        <dbReference type="EMBL" id="MDR6781950.1"/>
    </source>
</evidence>
<reference evidence="1" key="1">
    <citation type="submission" date="2023-07" db="EMBL/GenBank/DDBJ databases">
        <title>Sorghum-associated microbial communities from plants grown in Nebraska, USA.</title>
        <authorList>
            <person name="Schachtman D."/>
        </authorList>
    </citation>
    <scope>NUCLEOTIDE SEQUENCE</scope>
    <source>
        <strain evidence="1">2697</strain>
    </source>
</reference>
<organism evidence="1 2">
    <name type="scientific">Pedobacter africanus</name>
    <dbReference type="NCBI Taxonomy" id="151894"/>
    <lineage>
        <taxon>Bacteria</taxon>
        <taxon>Pseudomonadati</taxon>
        <taxon>Bacteroidota</taxon>
        <taxon>Sphingobacteriia</taxon>
        <taxon>Sphingobacteriales</taxon>
        <taxon>Sphingobacteriaceae</taxon>
        <taxon>Pedobacter</taxon>
    </lineage>
</organism>
<keyword evidence="2" id="KW-1185">Reference proteome</keyword>